<evidence type="ECO:0000313" key="2">
    <source>
        <dbReference type="Proteomes" id="UP001472677"/>
    </source>
</evidence>
<dbReference type="EMBL" id="JBBPBM010002833">
    <property type="protein sequence ID" value="KAK8474426.1"/>
    <property type="molecule type" value="Genomic_DNA"/>
</dbReference>
<proteinExistence type="predicted"/>
<organism evidence="1 2">
    <name type="scientific">Hibiscus sabdariffa</name>
    <name type="common">roselle</name>
    <dbReference type="NCBI Taxonomy" id="183260"/>
    <lineage>
        <taxon>Eukaryota</taxon>
        <taxon>Viridiplantae</taxon>
        <taxon>Streptophyta</taxon>
        <taxon>Embryophyta</taxon>
        <taxon>Tracheophyta</taxon>
        <taxon>Spermatophyta</taxon>
        <taxon>Magnoliopsida</taxon>
        <taxon>eudicotyledons</taxon>
        <taxon>Gunneridae</taxon>
        <taxon>Pentapetalae</taxon>
        <taxon>rosids</taxon>
        <taxon>malvids</taxon>
        <taxon>Malvales</taxon>
        <taxon>Malvaceae</taxon>
        <taxon>Malvoideae</taxon>
        <taxon>Hibiscus</taxon>
    </lineage>
</organism>
<name>A0ABR1Z652_9ROSI</name>
<dbReference type="Proteomes" id="UP001472677">
    <property type="component" value="Unassembled WGS sequence"/>
</dbReference>
<keyword evidence="2" id="KW-1185">Reference proteome</keyword>
<comment type="caution">
    <text evidence="1">The sequence shown here is derived from an EMBL/GenBank/DDBJ whole genome shotgun (WGS) entry which is preliminary data.</text>
</comment>
<sequence length="93" mass="10595">MQPSKEEVITHNLENIPETLTANQNIGENSEHQVHYRKKGRETYPYKPPLKLPNPPLSEGATPTKQPKDNTPKKILTVGGEELPSKDRRQQEK</sequence>
<reference evidence="1 2" key="1">
    <citation type="journal article" date="2024" name="G3 (Bethesda)">
        <title>Genome assembly of Hibiscus sabdariffa L. provides insights into metabolisms of medicinal natural products.</title>
        <authorList>
            <person name="Kim T."/>
        </authorList>
    </citation>
    <scope>NUCLEOTIDE SEQUENCE [LARGE SCALE GENOMIC DNA]</scope>
    <source>
        <strain evidence="1">TK-2024</strain>
        <tissue evidence="1">Old leaves</tissue>
    </source>
</reference>
<accession>A0ABR1Z652</accession>
<evidence type="ECO:0000313" key="1">
    <source>
        <dbReference type="EMBL" id="KAK8474426.1"/>
    </source>
</evidence>
<protein>
    <submittedName>
        <fullName evidence="1">Uncharacterized protein</fullName>
    </submittedName>
</protein>
<gene>
    <name evidence="1" type="ORF">V6N12_041473</name>
</gene>